<reference evidence="2 4" key="2">
    <citation type="submission" date="2020-07" db="EMBL/GenBank/DDBJ databases">
        <title>MOT database genomes.</title>
        <authorList>
            <person name="Joseph S."/>
            <person name="Aduse-Opoku J."/>
            <person name="Hashim A."/>
            <person name="Wade W."/>
            <person name="Curtis M."/>
        </authorList>
    </citation>
    <scope>NUCLEOTIDE SEQUENCE [LARGE SCALE GENOMIC DNA]</scope>
    <source>
        <strain evidence="2 4">CCW311</strain>
    </source>
</reference>
<dbReference type="InterPro" id="IPR009303">
    <property type="entry name" value="DUF960"/>
</dbReference>
<dbReference type="Gene3D" id="3.10.450.150">
    <property type="entry name" value="enterococcus faecalis protein"/>
    <property type="match status" value="1"/>
</dbReference>
<dbReference type="AlphaFoldDB" id="A0A7Z0LDV0"/>
<dbReference type="RefSeq" id="WP_160332905.1">
    <property type="nucleotide sequence ID" value="NZ_CP128228.1"/>
</dbReference>
<organism evidence="2 4">
    <name type="scientific">Streptococcus danieliae</name>
    <dbReference type="NCBI Taxonomy" id="747656"/>
    <lineage>
        <taxon>Bacteria</taxon>
        <taxon>Bacillati</taxon>
        <taxon>Bacillota</taxon>
        <taxon>Bacilli</taxon>
        <taxon>Lactobacillales</taxon>
        <taxon>Streptococcaceae</taxon>
        <taxon>Streptococcus</taxon>
    </lineage>
</organism>
<dbReference type="Proteomes" id="UP000563349">
    <property type="component" value="Unassembled WGS sequence"/>
</dbReference>
<evidence type="ECO:0000313" key="3">
    <source>
        <dbReference type="Proteomes" id="UP000461595"/>
    </source>
</evidence>
<comment type="caution">
    <text evidence="2">The sequence shown here is derived from an EMBL/GenBank/DDBJ whole genome shotgun (WGS) entry which is preliminary data.</text>
</comment>
<evidence type="ECO:0000313" key="4">
    <source>
        <dbReference type="Proteomes" id="UP000563349"/>
    </source>
</evidence>
<reference evidence="1 3" key="1">
    <citation type="submission" date="2019-12" db="EMBL/GenBank/DDBJ databases">
        <title>Microbes associate with the intestines of laboratory mice.</title>
        <authorList>
            <person name="Navarre W."/>
            <person name="Wong E."/>
        </authorList>
    </citation>
    <scope>NUCLEOTIDE SEQUENCE [LARGE SCALE GENOMIC DNA]</scope>
    <source>
        <strain evidence="1 3">NM51_B2-22</strain>
    </source>
</reference>
<dbReference type="Pfam" id="PF06124">
    <property type="entry name" value="DUF960"/>
    <property type="match status" value="1"/>
</dbReference>
<proteinExistence type="predicted"/>
<name>A0A7Z0LDV0_9STRE</name>
<dbReference type="Proteomes" id="UP000461595">
    <property type="component" value="Unassembled WGS sequence"/>
</dbReference>
<evidence type="ECO:0000313" key="2">
    <source>
        <dbReference type="EMBL" id="NYS49675.1"/>
    </source>
</evidence>
<gene>
    <name evidence="1" type="ORF">E5983_05580</name>
    <name evidence="2" type="ORF">HZY93_06860</name>
</gene>
<protein>
    <submittedName>
        <fullName evidence="2">DUF960 domain-containing protein</fullName>
    </submittedName>
</protein>
<dbReference type="EMBL" id="JACBYG010000095">
    <property type="protein sequence ID" value="NYS49675.1"/>
    <property type="molecule type" value="Genomic_DNA"/>
</dbReference>
<accession>A0A7Z0LDV0</accession>
<evidence type="ECO:0000313" key="1">
    <source>
        <dbReference type="EMBL" id="MVX59116.1"/>
    </source>
</evidence>
<sequence>MPFSNPNERYASFGIVTSLPSELIDSFWFVIDKNLTGVFDLISPLHFRILKNADNQVSLEYRSNQTPSWIQFDLPYPFDPSYPREVYIVEQNRTQVILLPDEFTG</sequence>
<keyword evidence="4" id="KW-1185">Reference proteome</keyword>
<dbReference type="OrthoDB" id="2225914at2"/>
<dbReference type="EMBL" id="WSRS01000043">
    <property type="protein sequence ID" value="MVX59116.1"/>
    <property type="molecule type" value="Genomic_DNA"/>
</dbReference>